<proteinExistence type="predicted"/>
<dbReference type="PANTHER" id="PTHR21340:SF0">
    <property type="entry name" value="BIS(5'-NUCLEOSYL)-TETRAPHOSPHATASE [ASYMMETRICAL]"/>
    <property type="match status" value="1"/>
</dbReference>
<dbReference type="RefSeq" id="WP_028790134.1">
    <property type="nucleotide sequence ID" value="NZ_JPVT01000165.1"/>
</dbReference>
<gene>
    <name evidence="3" type="ORF">TMU3MR103_1582</name>
</gene>
<sequence length="149" mass="17547">MKEAVFGKKEEGKNYKARYGAYIVIHRQDKKEVILVQAPNGAFFLPGGEIEKEETHAETITREMLEELGFSVQIGAYLGEAKEYFYSSHRDTYFEHPGYFYVADQWEKISDPTEKTNQLYWVTPDDAMLLLKRGSHRWALQKWMKHNYL</sequence>
<feature type="domain" description="Nudix hydrolase" evidence="2">
    <location>
        <begin position="16"/>
        <end position="146"/>
    </location>
</feature>
<dbReference type="PROSITE" id="PS00893">
    <property type="entry name" value="NUDIX_BOX"/>
    <property type="match status" value="1"/>
</dbReference>
<dbReference type="EC" id="3.6.1.-" evidence="3"/>
<dbReference type="Gene3D" id="3.90.79.10">
    <property type="entry name" value="Nucleoside Triphosphate Pyrophosphohydrolase"/>
    <property type="match status" value="1"/>
</dbReference>
<evidence type="ECO:0000313" key="4">
    <source>
        <dbReference type="Proteomes" id="UP000029381"/>
    </source>
</evidence>
<name>A0A091C0U9_9ENTE</name>
<dbReference type="InterPro" id="IPR000086">
    <property type="entry name" value="NUDIX_hydrolase_dom"/>
</dbReference>
<keyword evidence="4" id="KW-1185">Reference proteome</keyword>
<dbReference type="PATRIC" id="fig|1302648.3.peg.1545"/>
<accession>A0A091C0U9</accession>
<dbReference type="Proteomes" id="UP000029381">
    <property type="component" value="Unassembled WGS sequence"/>
</dbReference>
<dbReference type="EC" id="3.-.-.-" evidence="3"/>
<reference evidence="3 4" key="1">
    <citation type="submission" date="2014-08" db="EMBL/GenBank/DDBJ databases">
        <title>Genome sequence of Tetragenococcus muriaticus.</title>
        <authorList>
            <person name="Chuea-nongthon C."/>
            <person name="Rodtong S."/>
            <person name="Yongsawatdigul J."/>
            <person name="Steele J.L."/>
            <person name="Liu X.-y."/>
            <person name="Speers J."/>
            <person name="Glasner J.D."/>
            <person name="Neeno-Eckwall E.C."/>
        </authorList>
    </citation>
    <scope>NUCLEOTIDE SEQUENCE [LARGE SCALE GENOMIC DNA]</scope>
    <source>
        <strain evidence="3 4">3MR10-3</strain>
    </source>
</reference>
<evidence type="ECO:0000313" key="3">
    <source>
        <dbReference type="EMBL" id="KFN90325.1"/>
    </source>
</evidence>
<protein>
    <submittedName>
        <fullName evidence="3">MutT family mutator protein</fullName>
        <ecNumber evidence="3">3.-.-.-</ecNumber>
        <ecNumber evidence="3">3.6.1.-</ecNumber>
    </submittedName>
</protein>
<keyword evidence="1 3" id="KW-0378">Hydrolase</keyword>
<dbReference type="AlphaFoldDB" id="A0A091C0U9"/>
<dbReference type="EMBL" id="JPVT01000165">
    <property type="protein sequence ID" value="KFN90325.1"/>
    <property type="molecule type" value="Genomic_DNA"/>
</dbReference>
<evidence type="ECO:0000256" key="1">
    <source>
        <dbReference type="ARBA" id="ARBA00022801"/>
    </source>
</evidence>
<dbReference type="SUPFAM" id="SSF55811">
    <property type="entry name" value="Nudix"/>
    <property type="match status" value="1"/>
</dbReference>
<dbReference type="InterPro" id="IPR015797">
    <property type="entry name" value="NUDIX_hydrolase-like_dom_sf"/>
</dbReference>
<dbReference type="GO" id="GO:0006754">
    <property type="term" value="P:ATP biosynthetic process"/>
    <property type="evidence" value="ECO:0007669"/>
    <property type="project" value="TreeGrafter"/>
</dbReference>
<comment type="caution">
    <text evidence="3">The sequence shown here is derived from an EMBL/GenBank/DDBJ whole genome shotgun (WGS) entry which is preliminary data.</text>
</comment>
<dbReference type="PANTHER" id="PTHR21340">
    <property type="entry name" value="DIADENOSINE 5,5-P1,P4-TETRAPHOSPHATE PYROPHOSPHOHYDROLASE MUTT"/>
    <property type="match status" value="1"/>
</dbReference>
<dbReference type="PROSITE" id="PS51462">
    <property type="entry name" value="NUDIX"/>
    <property type="match status" value="1"/>
</dbReference>
<dbReference type="CDD" id="cd04684">
    <property type="entry name" value="NUDIX_Hydrolase"/>
    <property type="match status" value="1"/>
</dbReference>
<organism evidence="3 4">
    <name type="scientific">Tetragenococcus muriaticus 3MR10-3</name>
    <dbReference type="NCBI Taxonomy" id="1302648"/>
    <lineage>
        <taxon>Bacteria</taxon>
        <taxon>Bacillati</taxon>
        <taxon>Bacillota</taxon>
        <taxon>Bacilli</taxon>
        <taxon>Lactobacillales</taxon>
        <taxon>Enterococcaceae</taxon>
        <taxon>Tetragenococcus</taxon>
    </lineage>
</organism>
<dbReference type="InterPro" id="IPR020084">
    <property type="entry name" value="NUDIX_hydrolase_CS"/>
</dbReference>
<dbReference type="GO" id="GO:0004081">
    <property type="term" value="F:bis(5'-nucleosyl)-tetraphosphatase (asymmetrical) activity"/>
    <property type="evidence" value="ECO:0007669"/>
    <property type="project" value="TreeGrafter"/>
</dbReference>
<dbReference type="InterPro" id="IPR051325">
    <property type="entry name" value="Nudix_hydrolase_domain"/>
</dbReference>
<evidence type="ECO:0000259" key="2">
    <source>
        <dbReference type="PROSITE" id="PS51462"/>
    </source>
</evidence>
<dbReference type="GO" id="GO:0006167">
    <property type="term" value="P:AMP biosynthetic process"/>
    <property type="evidence" value="ECO:0007669"/>
    <property type="project" value="TreeGrafter"/>
</dbReference>
<dbReference type="Pfam" id="PF00293">
    <property type="entry name" value="NUDIX"/>
    <property type="match status" value="1"/>
</dbReference>